<evidence type="ECO:0000313" key="1">
    <source>
        <dbReference type="EMBL" id="RAI77843.1"/>
    </source>
</evidence>
<protein>
    <submittedName>
        <fullName evidence="1">OsmC family peroxiredoxin</fullName>
    </submittedName>
</protein>
<evidence type="ECO:0000313" key="2">
    <source>
        <dbReference type="Proteomes" id="UP000249016"/>
    </source>
</evidence>
<dbReference type="AlphaFoldDB" id="A0A327NTE1"/>
<dbReference type="Gene3D" id="3.30.300.20">
    <property type="match status" value="1"/>
</dbReference>
<dbReference type="InterPro" id="IPR015946">
    <property type="entry name" value="KH_dom-like_a/b"/>
</dbReference>
<dbReference type="InterPro" id="IPR036102">
    <property type="entry name" value="OsmC/Ohrsf"/>
</dbReference>
<dbReference type="RefSeq" id="WP_111348917.1">
    <property type="nucleotide sequence ID" value="NZ_QLII01000001.1"/>
</dbReference>
<dbReference type="EMBL" id="QLII01000001">
    <property type="protein sequence ID" value="RAI77843.1"/>
    <property type="molecule type" value="Genomic_DNA"/>
</dbReference>
<dbReference type="Proteomes" id="UP000249016">
    <property type="component" value="Unassembled WGS sequence"/>
</dbReference>
<gene>
    <name evidence="1" type="ORF">HMF3257_33640</name>
</gene>
<name>A0A327NTE1_9BACT</name>
<dbReference type="SUPFAM" id="SSF82784">
    <property type="entry name" value="OsmC-like"/>
    <property type="match status" value="1"/>
</dbReference>
<proteinExistence type="predicted"/>
<accession>A0A327NTE1</accession>
<comment type="caution">
    <text evidence="1">The sequence shown here is derived from an EMBL/GenBank/DDBJ whole genome shotgun (WGS) entry which is preliminary data.</text>
</comment>
<sequence>METHVYEVNLGWQYARLGQLSSPVLTESIKVATPPEFPKGMPGVWSPEHLLVAAVAGCFMTTFLAIAENFQLDFDDFDCRAVGKLDKIDNTLMITEVDLFPELLLTDESDVEKANRVLQKAEKACLITHSIRSTVFMHPTIRTAVKEYD</sequence>
<dbReference type="PANTHER" id="PTHR42830:SF2">
    <property type="entry name" value="OSMC_OHR FAMILY PROTEIN"/>
    <property type="match status" value="1"/>
</dbReference>
<dbReference type="OrthoDB" id="9795405at2"/>
<organism evidence="1 2">
    <name type="scientific">Spirosoma telluris</name>
    <dbReference type="NCBI Taxonomy" id="2183553"/>
    <lineage>
        <taxon>Bacteria</taxon>
        <taxon>Pseudomonadati</taxon>
        <taxon>Bacteroidota</taxon>
        <taxon>Cytophagia</taxon>
        <taxon>Cytophagales</taxon>
        <taxon>Cytophagaceae</taxon>
        <taxon>Spirosoma</taxon>
    </lineage>
</organism>
<keyword evidence="2" id="KW-1185">Reference proteome</keyword>
<dbReference type="Pfam" id="PF02566">
    <property type="entry name" value="OsmC"/>
    <property type="match status" value="1"/>
</dbReference>
<dbReference type="InterPro" id="IPR052707">
    <property type="entry name" value="OsmC_Ohr_Peroxiredoxin"/>
</dbReference>
<dbReference type="InterPro" id="IPR003718">
    <property type="entry name" value="OsmC/Ohr_fam"/>
</dbReference>
<reference evidence="1 2" key="1">
    <citation type="submission" date="2018-06" db="EMBL/GenBank/DDBJ databases">
        <title>Spirosoma sp. HMF3257 Genome sequencing and assembly.</title>
        <authorList>
            <person name="Kang H."/>
            <person name="Cha I."/>
            <person name="Kim H."/>
            <person name="Kang J."/>
            <person name="Joh K."/>
        </authorList>
    </citation>
    <scope>NUCLEOTIDE SEQUENCE [LARGE SCALE GENOMIC DNA]</scope>
    <source>
        <strain evidence="1 2">HMF3257</strain>
    </source>
</reference>
<dbReference type="PANTHER" id="PTHR42830">
    <property type="entry name" value="OSMOTICALLY INDUCIBLE FAMILY PROTEIN"/>
    <property type="match status" value="1"/>
</dbReference>